<dbReference type="PRINTS" id="PR00032">
    <property type="entry name" value="HTHARAC"/>
</dbReference>
<dbReference type="Pfam" id="PF12833">
    <property type="entry name" value="HTH_18"/>
    <property type="match status" value="1"/>
</dbReference>
<keyword evidence="2" id="KW-0238">DNA-binding</keyword>
<dbReference type="SUPFAM" id="SSF46689">
    <property type="entry name" value="Homeodomain-like"/>
    <property type="match status" value="2"/>
</dbReference>
<keyword evidence="6" id="KW-1185">Reference proteome</keyword>
<gene>
    <name evidence="5" type="ORF">GXP70_09920</name>
</gene>
<dbReference type="AlphaFoldDB" id="A0A6C0FSV7"/>
<accession>A0A6C0FSV7</accession>
<dbReference type="InterPro" id="IPR014710">
    <property type="entry name" value="RmlC-like_jellyroll"/>
</dbReference>
<dbReference type="Gene3D" id="1.10.10.60">
    <property type="entry name" value="Homeodomain-like"/>
    <property type="match status" value="2"/>
</dbReference>
<dbReference type="SUPFAM" id="SSF51215">
    <property type="entry name" value="Regulatory protein AraC"/>
    <property type="match status" value="1"/>
</dbReference>
<dbReference type="InterPro" id="IPR003313">
    <property type="entry name" value="AraC-bd"/>
</dbReference>
<dbReference type="SMART" id="SM00342">
    <property type="entry name" value="HTH_ARAC"/>
    <property type="match status" value="1"/>
</dbReference>
<dbReference type="InterPro" id="IPR009057">
    <property type="entry name" value="Homeodomain-like_sf"/>
</dbReference>
<evidence type="ECO:0000256" key="1">
    <source>
        <dbReference type="ARBA" id="ARBA00023015"/>
    </source>
</evidence>
<feature type="domain" description="HTH araC/xylS-type" evidence="4">
    <location>
        <begin position="191"/>
        <end position="289"/>
    </location>
</feature>
<sequence>MSFRLLMHGRPLRVEHITTDRQQNRRGPVNNRHRHPVFHVMYITDGEGRFLVNDRLTRALPGHLYIINPNEWHQFHGDETNSLHNLECTFLVRDDTQEPAVVNFFDWFEAKRGMPVPASLREGPIRVPAKLQPFLLEGFNRLLDPGSRYVTEEHRELMVADLLLRTEELLWQLIASQGDRTRERTGAEEVETLKRYMAAHLGESIQLEQLAALVHWSPNYLCRVYKTHTGMTPLAHLQQLRMEAAEKLLLYTDYPVFTVSETVGYEDPSYFARLFRRHRGRAPSDYRKG</sequence>
<dbReference type="InterPro" id="IPR020449">
    <property type="entry name" value="Tscrpt_reg_AraC-type_HTH"/>
</dbReference>
<dbReference type="PANTHER" id="PTHR43280:SF30">
    <property type="entry name" value="MMSAB OPERON REGULATORY PROTEIN"/>
    <property type="match status" value="1"/>
</dbReference>
<dbReference type="PROSITE" id="PS01124">
    <property type="entry name" value="HTH_ARAC_FAMILY_2"/>
    <property type="match status" value="1"/>
</dbReference>
<proteinExistence type="predicted"/>
<dbReference type="KEGG" id="plyc:GXP70_09920"/>
<dbReference type="GO" id="GO:0043565">
    <property type="term" value="F:sequence-specific DNA binding"/>
    <property type="evidence" value="ECO:0007669"/>
    <property type="project" value="InterPro"/>
</dbReference>
<evidence type="ECO:0000313" key="6">
    <source>
        <dbReference type="Proteomes" id="UP000476064"/>
    </source>
</evidence>
<dbReference type="Gene3D" id="2.60.120.10">
    <property type="entry name" value="Jelly Rolls"/>
    <property type="match status" value="1"/>
</dbReference>
<dbReference type="InterPro" id="IPR037923">
    <property type="entry name" value="HTH-like"/>
</dbReference>
<reference evidence="5 6" key="1">
    <citation type="submission" date="2020-01" db="EMBL/GenBank/DDBJ databases">
        <title>Paenibacillus sp. nov., isolated from tomato rhizosphere.</title>
        <authorList>
            <person name="Weon H.-Y."/>
            <person name="Lee S.A."/>
        </authorList>
    </citation>
    <scope>NUCLEOTIDE SEQUENCE [LARGE SCALE GENOMIC DNA]</scope>
    <source>
        <strain evidence="5 6">12200R-189</strain>
    </source>
</reference>
<dbReference type="InterPro" id="IPR018060">
    <property type="entry name" value="HTH_AraC"/>
</dbReference>
<dbReference type="GO" id="GO:0003700">
    <property type="term" value="F:DNA-binding transcription factor activity"/>
    <property type="evidence" value="ECO:0007669"/>
    <property type="project" value="InterPro"/>
</dbReference>
<dbReference type="Pfam" id="PF02311">
    <property type="entry name" value="AraC_binding"/>
    <property type="match status" value="1"/>
</dbReference>
<dbReference type="RefSeq" id="WP_162356290.1">
    <property type="nucleotide sequence ID" value="NZ_CP048209.1"/>
</dbReference>
<dbReference type="EMBL" id="CP048209">
    <property type="protein sequence ID" value="QHT60228.1"/>
    <property type="molecule type" value="Genomic_DNA"/>
</dbReference>
<evidence type="ECO:0000313" key="5">
    <source>
        <dbReference type="EMBL" id="QHT60228.1"/>
    </source>
</evidence>
<evidence type="ECO:0000256" key="3">
    <source>
        <dbReference type="ARBA" id="ARBA00023163"/>
    </source>
</evidence>
<dbReference type="Proteomes" id="UP000476064">
    <property type="component" value="Chromosome"/>
</dbReference>
<organism evidence="5 6">
    <name type="scientific">Paenibacillus lycopersici</name>
    <dbReference type="NCBI Taxonomy" id="2704462"/>
    <lineage>
        <taxon>Bacteria</taxon>
        <taxon>Bacillati</taxon>
        <taxon>Bacillota</taxon>
        <taxon>Bacilli</taxon>
        <taxon>Bacillales</taxon>
        <taxon>Paenibacillaceae</taxon>
        <taxon>Paenibacillus</taxon>
    </lineage>
</organism>
<dbReference type="PROSITE" id="PS00041">
    <property type="entry name" value="HTH_ARAC_FAMILY_1"/>
    <property type="match status" value="1"/>
</dbReference>
<evidence type="ECO:0000259" key="4">
    <source>
        <dbReference type="PROSITE" id="PS01124"/>
    </source>
</evidence>
<evidence type="ECO:0000256" key="2">
    <source>
        <dbReference type="ARBA" id="ARBA00023125"/>
    </source>
</evidence>
<name>A0A6C0FSV7_9BACL</name>
<dbReference type="PANTHER" id="PTHR43280">
    <property type="entry name" value="ARAC-FAMILY TRANSCRIPTIONAL REGULATOR"/>
    <property type="match status" value="1"/>
</dbReference>
<keyword evidence="3" id="KW-0804">Transcription</keyword>
<dbReference type="InterPro" id="IPR018062">
    <property type="entry name" value="HTH_AraC-typ_CS"/>
</dbReference>
<protein>
    <submittedName>
        <fullName evidence="5">AraC family transcriptional regulator</fullName>
    </submittedName>
</protein>
<keyword evidence="1" id="KW-0805">Transcription regulation</keyword>